<reference evidence="2" key="1">
    <citation type="journal article" date="2018" name="Genome Biol.">
        <title>SKESA: strategic k-mer extension for scrupulous assemblies.</title>
        <authorList>
            <person name="Souvorov A."/>
            <person name="Agarwala R."/>
            <person name="Lipman D.J."/>
        </authorList>
    </citation>
    <scope>NUCLEOTIDE SEQUENCE</scope>
    <source>
        <strain evidence="2">CAV1698</strain>
    </source>
</reference>
<dbReference type="GO" id="GO:0009289">
    <property type="term" value="C:pilus"/>
    <property type="evidence" value="ECO:0007669"/>
    <property type="project" value="InterPro"/>
</dbReference>
<comment type="caution">
    <text evidence="2">The sequence shown here is derived from an EMBL/GenBank/DDBJ whole genome shotgun (WGS) entry which is preliminary data.</text>
</comment>
<sequence>MRIWKHVVLLLSLMVGGYSAFADDSVNININISGTVVANGACTFNNGDSATVDFSEVDFEPADGGTVLSGSYLETVPATMSCTGDAGGKAQMTFSPVGGVTLDYNGHKLLPVSINDSNPGQELGIRLLVNGLVQDVNAPFAVDMLTQQPAIQAELVLVGQGDGLINGARISASATLIMEFV</sequence>
<proteinExistence type="predicted"/>
<gene>
    <name evidence="2" type="ORF">JD854_RS12075</name>
</gene>
<feature type="chain" id="PRO_5039227400" description="Fimbrial protein" evidence="1">
    <location>
        <begin position="23"/>
        <end position="181"/>
    </location>
</feature>
<evidence type="ECO:0000256" key="1">
    <source>
        <dbReference type="SAM" id="SignalP"/>
    </source>
</evidence>
<evidence type="ECO:0000313" key="2">
    <source>
        <dbReference type="EMBL" id="HCD1255785.1"/>
    </source>
</evidence>
<dbReference type="Proteomes" id="UP000862426">
    <property type="component" value="Unassembled WGS sequence"/>
</dbReference>
<dbReference type="Gene3D" id="2.60.40.1090">
    <property type="entry name" value="Fimbrial-type adhesion domain"/>
    <property type="match status" value="1"/>
</dbReference>
<dbReference type="AlphaFoldDB" id="A0A9C7V3J1"/>
<feature type="signal peptide" evidence="1">
    <location>
        <begin position="1"/>
        <end position="22"/>
    </location>
</feature>
<dbReference type="EMBL" id="DACYAJ020000013">
    <property type="protein sequence ID" value="HCD1255785.1"/>
    <property type="molecule type" value="Genomic_DNA"/>
</dbReference>
<dbReference type="SUPFAM" id="SSF49401">
    <property type="entry name" value="Bacterial adhesins"/>
    <property type="match status" value="1"/>
</dbReference>
<organism evidence="2 3">
    <name type="scientific">Citrobacter amalonaticus</name>
    <dbReference type="NCBI Taxonomy" id="35703"/>
    <lineage>
        <taxon>Bacteria</taxon>
        <taxon>Pseudomonadati</taxon>
        <taxon>Pseudomonadota</taxon>
        <taxon>Gammaproteobacteria</taxon>
        <taxon>Enterobacterales</taxon>
        <taxon>Enterobacteriaceae</taxon>
        <taxon>Citrobacter</taxon>
    </lineage>
</organism>
<reference evidence="2" key="2">
    <citation type="submission" date="2022-05" db="EMBL/GenBank/DDBJ databases">
        <authorList>
            <consortium name="NCBI Pathogen Detection Project"/>
        </authorList>
    </citation>
    <scope>NUCLEOTIDE SEQUENCE</scope>
    <source>
        <strain evidence="2">CAV1698</strain>
    </source>
</reference>
<evidence type="ECO:0008006" key="4">
    <source>
        <dbReference type="Google" id="ProtNLM"/>
    </source>
</evidence>
<accession>A0A9C7V3J1</accession>
<dbReference type="GO" id="GO:0007155">
    <property type="term" value="P:cell adhesion"/>
    <property type="evidence" value="ECO:0007669"/>
    <property type="project" value="InterPro"/>
</dbReference>
<evidence type="ECO:0000313" key="3">
    <source>
        <dbReference type="Proteomes" id="UP000862426"/>
    </source>
</evidence>
<dbReference type="InterPro" id="IPR036937">
    <property type="entry name" value="Adhesion_dom_fimbrial_sf"/>
</dbReference>
<keyword evidence="1" id="KW-0732">Signal</keyword>
<protein>
    <recommendedName>
        <fullName evidence="4">Fimbrial protein</fullName>
    </recommendedName>
</protein>
<dbReference type="InterPro" id="IPR008966">
    <property type="entry name" value="Adhesion_dom_sf"/>
</dbReference>
<name>A0A9C7V3J1_CITAM</name>